<feature type="domain" description="Rhodanese" evidence="1">
    <location>
        <begin position="39"/>
        <end position="128"/>
    </location>
</feature>
<dbReference type="InterPro" id="IPR036873">
    <property type="entry name" value="Rhodanese-like_dom_sf"/>
</dbReference>
<dbReference type="PANTHER" id="PTHR43031">
    <property type="entry name" value="FAD-DEPENDENT OXIDOREDUCTASE"/>
    <property type="match status" value="1"/>
</dbReference>
<proteinExistence type="predicted"/>
<dbReference type="PROSITE" id="PS00380">
    <property type="entry name" value="RHODANESE_1"/>
    <property type="match status" value="1"/>
</dbReference>
<dbReference type="AlphaFoldDB" id="A0A346XVU8"/>
<dbReference type="OrthoDB" id="9802991at2"/>
<accession>A0A346XVU8</accession>
<dbReference type="InterPro" id="IPR001763">
    <property type="entry name" value="Rhodanese-like_dom"/>
</dbReference>
<name>A0A346XVU8_9ACTN</name>
<dbReference type="KEGG" id="euz:DVS28_a1654"/>
<dbReference type="InterPro" id="IPR001307">
    <property type="entry name" value="Thiosulphate_STrfase_CS"/>
</dbReference>
<sequence length="136" mass="14093">MPHATDIPAPPAAELARHFRARLAAETDCSDVHATLQARPDAIVVVDTRSPEAFAAGHVPGAVNIPPATMDAAALAAHGDVLFVTYCWGPHCNGATKGAARIAELGFPVKEMLGGVWGWEMEGFTLVGAPQDAVAS</sequence>
<evidence type="ECO:0000313" key="2">
    <source>
        <dbReference type="EMBL" id="AXV06345.1"/>
    </source>
</evidence>
<dbReference type="PANTHER" id="PTHR43031:SF1">
    <property type="entry name" value="PYRIDINE NUCLEOTIDE-DISULPHIDE OXIDOREDUCTASE"/>
    <property type="match status" value="1"/>
</dbReference>
<dbReference type="RefSeq" id="WP_114594054.1">
    <property type="nucleotide sequence ID" value="NZ_CP031165.1"/>
</dbReference>
<keyword evidence="3" id="KW-1185">Reference proteome</keyword>
<evidence type="ECO:0000313" key="3">
    <source>
        <dbReference type="Proteomes" id="UP000264006"/>
    </source>
</evidence>
<dbReference type="GO" id="GO:0004792">
    <property type="term" value="F:thiosulfate-cyanide sulfurtransferase activity"/>
    <property type="evidence" value="ECO:0007669"/>
    <property type="project" value="InterPro"/>
</dbReference>
<dbReference type="SMART" id="SM00450">
    <property type="entry name" value="RHOD"/>
    <property type="match status" value="1"/>
</dbReference>
<gene>
    <name evidence="2" type="ORF">DVS28_a1654</name>
</gene>
<reference evidence="2 3" key="1">
    <citation type="submission" date="2018-09" db="EMBL/GenBank/DDBJ databases">
        <title>Complete genome sequence of Euzebya sp. DY32-46 isolated from seawater of Pacific Ocean.</title>
        <authorList>
            <person name="Xu L."/>
            <person name="Wu Y.-H."/>
            <person name="Xu X.-W."/>
        </authorList>
    </citation>
    <scope>NUCLEOTIDE SEQUENCE [LARGE SCALE GENOMIC DNA]</scope>
    <source>
        <strain evidence="2 3">DY32-46</strain>
    </source>
</reference>
<dbReference type="Pfam" id="PF00581">
    <property type="entry name" value="Rhodanese"/>
    <property type="match status" value="1"/>
</dbReference>
<protein>
    <submittedName>
        <fullName evidence="2">Rhodanese-related sulfurtransferase</fullName>
    </submittedName>
</protein>
<dbReference type="InterPro" id="IPR050229">
    <property type="entry name" value="GlpE_sulfurtransferase"/>
</dbReference>
<dbReference type="EMBL" id="CP031165">
    <property type="protein sequence ID" value="AXV06345.1"/>
    <property type="molecule type" value="Genomic_DNA"/>
</dbReference>
<evidence type="ECO:0000259" key="1">
    <source>
        <dbReference type="PROSITE" id="PS50206"/>
    </source>
</evidence>
<dbReference type="Proteomes" id="UP000264006">
    <property type="component" value="Chromosome"/>
</dbReference>
<keyword evidence="2" id="KW-0808">Transferase</keyword>
<dbReference type="SUPFAM" id="SSF52821">
    <property type="entry name" value="Rhodanese/Cell cycle control phosphatase"/>
    <property type="match status" value="1"/>
</dbReference>
<organism evidence="2 3">
    <name type="scientific">Euzebya pacifica</name>
    <dbReference type="NCBI Taxonomy" id="1608957"/>
    <lineage>
        <taxon>Bacteria</taxon>
        <taxon>Bacillati</taxon>
        <taxon>Actinomycetota</taxon>
        <taxon>Nitriliruptoria</taxon>
        <taxon>Euzebyales</taxon>
    </lineage>
</organism>
<dbReference type="PROSITE" id="PS50206">
    <property type="entry name" value="RHODANESE_3"/>
    <property type="match status" value="1"/>
</dbReference>
<dbReference type="Gene3D" id="3.40.250.10">
    <property type="entry name" value="Rhodanese-like domain"/>
    <property type="match status" value="1"/>
</dbReference>